<dbReference type="AlphaFoldDB" id="A0ABD3JB92"/>
<dbReference type="InterPro" id="IPR050942">
    <property type="entry name" value="F-box_BR-signaling"/>
</dbReference>
<keyword evidence="3" id="KW-1185">Reference proteome</keyword>
<feature type="domain" description="KIB1-4 beta-propeller" evidence="1">
    <location>
        <begin position="38"/>
        <end position="376"/>
    </location>
</feature>
<dbReference type="EMBL" id="JBJKBG010000008">
    <property type="protein sequence ID" value="KAL3724652.1"/>
    <property type="molecule type" value="Genomic_DNA"/>
</dbReference>
<dbReference type="Proteomes" id="UP001634007">
    <property type="component" value="Unassembled WGS sequence"/>
</dbReference>
<comment type="caution">
    <text evidence="2">The sequence shown here is derived from an EMBL/GenBank/DDBJ whole genome shotgun (WGS) entry which is preliminary data.</text>
</comment>
<accession>A0ABD3JB92</accession>
<sequence>MVINACDFLSTCPPLSRSPLLMLPLDKDKDEEGHGWRFFSLKDKTALALRSFPEALSDSRRVGSSQGWLVLLDKDSEPYLFDPLRGGQVLRLPPAKTFPSVLQVLQSVRDNSCSPATFYGTNHLGSGRGTTLLPVLPLRDYVISKAVLSANPNDDAEGKSCWAVAIFGIESKLAFCSCKDFGGVGMWTELAGDGGPYSDVTFYQGTLFALRDSGFVEAWDFNRDHPMKITEIKSSFPRKSAEAERALRNVCFTNAYLVEAASELLLLVRFTGYFVNRHGVPVEEDDFLTEEDMDTSVCPSRTLYFHVYVLDMNSEEWVWLDSIGDRAIFVGRSHSRSVSARDFPELEANSVYFTDDNWDPEEHGDSYGGHDMGVYSLKSGKVKEICELGSDRIDSPPLWVFPSDYPS</sequence>
<evidence type="ECO:0000259" key="1">
    <source>
        <dbReference type="Pfam" id="PF03478"/>
    </source>
</evidence>
<evidence type="ECO:0000313" key="2">
    <source>
        <dbReference type="EMBL" id="KAL3724652.1"/>
    </source>
</evidence>
<reference evidence="2 3" key="1">
    <citation type="submission" date="2024-11" db="EMBL/GenBank/DDBJ databases">
        <title>Chromosome-level genome assembly of Eucalyptus globulus Labill. provides insights into its genome evolution.</title>
        <authorList>
            <person name="Li X."/>
        </authorList>
    </citation>
    <scope>NUCLEOTIDE SEQUENCE [LARGE SCALE GENOMIC DNA]</scope>
    <source>
        <strain evidence="2">CL2024</strain>
        <tissue evidence="2">Fresh tender leaves</tissue>
    </source>
</reference>
<evidence type="ECO:0000313" key="3">
    <source>
        <dbReference type="Proteomes" id="UP001634007"/>
    </source>
</evidence>
<proteinExistence type="predicted"/>
<dbReference type="InterPro" id="IPR005174">
    <property type="entry name" value="KIB1-4_b-propeller"/>
</dbReference>
<dbReference type="PANTHER" id="PTHR44259:SF15">
    <property type="entry name" value="F-BOX PROTEIN KIB2-RELATED"/>
    <property type="match status" value="1"/>
</dbReference>
<organism evidence="2 3">
    <name type="scientific">Eucalyptus globulus</name>
    <name type="common">Tasmanian blue gum</name>
    <dbReference type="NCBI Taxonomy" id="34317"/>
    <lineage>
        <taxon>Eukaryota</taxon>
        <taxon>Viridiplantae</taxon>
        <taxon>Streptophyta</taxon>
        <taxon>Embryophyta</taxon>
        <taxon>Tracheophyta</taxon>
        <taxon>Spermatophyta</taxon>
        <taxon>Magnoliopsida</taxon>
        <taxon>eudicotyledons</taxon>
        <taxon>Gunneridae</taxon>
        <taxon>Pentapetalae</taxon>
        <taxon>rosids</taxon>
        <taxon>malvids</taxon>
        <taxon>Myrtales</taxon>
        <taxon>Myrtaceae</taxon>
        <taxon>Myrtoideae</taxon>
        <taxon>Eucalypteae</taxon>
        <taxon>Eucalyptus</taxon>
    </lineage>
</organism>
<name>A0ABD3JB92_EUCGL</name>
<dbReference type="PANTHER" id="PTHR44259">
    <property type="entry name" value="OS07G0183000 PROTEIN-RELATED"/>
    <property type="match status" value="1"/>
</dbReference>
<protein>
    <recommendedName>
        <fullName evidence="1">KIB1-4 beta-propeller domain-containing protein</fullName>
    </recommendedName>
</protein>
<dbReference type="Pfam" id="PF03478">
    <property type="entry name" value="Beta-prop_KIB1-4"/>
    <property type="match status" value="1"/>
</dbReference>
<gene>
    <name evidence="2" type="ORF">ACJRO7_029767</name>
</gene>